<feature type="domain" description="ABC3 transporter permease C-terminal" evidence="8">
    <location>
        <begin position="283"/>
        <end position="396"/>
    </location>
</feature>
<evidence type="ECO:0000256" key="6">
    <source>
        <dbReference type="ARBA" id="ARBA00038076"/>
    </source>
</evidence>
<sequence>MGGLMRAGDLMAWLWRALGAAGSRSLLSALGIAIGIAAVTLLTGIGEGLRLYLQGSFAQFGTRLVAVTPGKTQTGGGPPGLLSSSRPLLLLDAEALARLPGVESVLPVVQGQGEVRSQGLTRSTAILGTGSAALAGWRLTLAEGRFLPAEEGAMPRALTVLGARVAAELFPRGGAAGSLIRAGDRRFRVVGVLAPKGQFLGFDLDDMIYVPAAHAQALFNREGLQEIDLVYGAGELESVVLERVRRLLIARHGAEDFTLLSQQEMLASLDKILAMVKLAIGGLGVVSLLIGAVGIFSIMSISQQERVPEIGLLMALGSPRRQILTLFLLEAMVLALAGGLLGLLLLFGASLLTGWLLPALPLALHPLYLLLALAGSALVGLLAGVAPALRAVRLDPVVALRGD</sequence>
<evidence type="ECO:0000259" key="9">
    <source>
        <dbReference type="Pfam" id="PF12704"/>
    </source>
</evidence>
<feature type="transmembrane region" description="Helical" evidence="7">
    <location>
        <begin position="26"/>
        <end position="46"/>
    </location>
</feature>
<feature type="transmembrane region" description="Helical" evidence="7">
    <location>
        <begin position="278"/>
        <end position="302"/>
    </location>
</feature>
<keyword evidence="4 7" id="KW-1133">Transmembrane helix</keyword>
<name>A0A0S2SFF4_9GAMM</name>
<evidence type="ECO:0000256" key="7">
    <source>
        <dbReference type="SAM" id="Phobius"/>
    </source>
</evidence>
<proteinExistence type="inferred from homology"/>
<dbReference type="Pfam" id="PF12704">
    <property type="entry name" value="MacB_PCD"/>
    <property type="match status" value="1"/>
</dbReference>
<dbReference type="InterPro" id="IPR025857">
    <property type="entry name" value="MacB_PCD"/>
</dbReference>
<dbReference type="InterPro" id="IPR003838">
    <property type="entry name" value="ABC3_permease_C"/>
</dbReference>
<dbReference type="GO" id="GO:0005886">
    <property type="term" value="C:plasma membrane"/>
    <property type="evidence" value="ECO:0007669"/>
    <property type="project" value="UniProtKB-SubCell"/>
</dbReference>
<evidence type="ECO:0000256" key="3">
    <source>
        <dbReference type="ARBA" id="ARBA00022692"/>
    </source>
</evidence>
<dbReference type="PATRIC" id="fig|652.5.peg.1555"/>
<accession>A0A0S2SFF4</accession>
<reference evidence="10 11" key="2">
    <citation type="journal article" date="2016" name="Genome Announc.">
        <title>Complete Genome Sequence of the Highly Virulent Aeromonas schubertii Strain WL1483, Isolated from Diseased Snakehead Fish (Channa argus) in China.</title>
        <authorList>
            <person name="Liu L."/>
            <person name="Li N."/>
            <person name="Zhang D."/>
            <person name="Fu X."/>
            <person name="Shi C."/>
            <person name="Lin Q."/>
            <person name="Hao G."/>
        </authorList>
    </citation>
    <scope>NUCLEOTIDE SEQUENCE [LARGE SCALE GENOMIC DNA]</scope>
    <source>
        <strain evidence="10 11">WL1483</strain>
    </source>
</reference>
<evidence type="ECO:0000313" key="11">
    <source>
        <dbReference type="Proteomes" id="UP000058114"/>
    </source>
</evidence>
<protein>
    <submittedName>
        <fullName evidence="10">ABC transporter permease</fullName>
    </submittedName>
</protein>
<keyword evidence="2" id="KW-1003">Cell membrane</keyword>
<feature type="domain" description="MacB-like periplasmic core" evidence="9">
    <location>
        <begin position="25"/>
        <end position="232"/>
    </location>
</feature>
<dbReference type="InterPro" id="IPR050250">
    <property type="entry name" value="Macrolide_Exporter_MacB"/>
</dbReference>
<organism evidence="10 11">
    <name type="scientific">Aeromonas schubertii</name>
    <dbReference type="NCBI Taxonomy" id="652"/>
    <lineage>
        <taxon>Bacteria</taxon>
        <taxon>Pseudomonadati</taxon>
        <taxon>Pseudomonadota</taxon>
        <taxon>Gammaproteobacteria</taxon>
        <taxon>Aeromonadales</taxon>
        <taxon>Aeromonadaceae</taxon>
        <taxon>Aeromonas</taxon>
    </lineage>
</organism>
<feature type="transmembrane region" description="Helical" evidence="7">
    <location>
        <begin position="367"/>
        <end position="389"/>
    </location>
</feature>
<dbReference type="EMBL" id="CP013067">
    <property type="protein sequence ID" value="ALP40433.1"/>
    <property type="molecule type" value="Genomic_DNA"/>
</dbReference>
<keyword evidence="5 7" id="KW-0472">Membrane</keyword>
<evidence type="ECO:0000256" key="2">
    <source>
        <dbReference type="ARBA" id="ARBA00022475"/>
    </source>
</evidence>
<evidence type="ECO:0000256" key="1">
    <source>
        <dbReference type="ARBA" id="ARBA00004651"/>
    </source>
</evidence>
<reference evidence="11" key="1">
    <citation type="submission" date="2015-10" db="EMBL/GenBank/DDBJ databases">
        <title>Complete Genome Sequence of Aeromonas schubertii strain WL1483.</title>
        <authorList>
            <person name="Liu L."/>
        </authorList>
    </citation>
    <scope>NUCLEOTIDE SEQUENCE [LARGE SCALE GENOMIC DNA]</scope>
    <source>
        <strain evidence="11">WL1483</strain>
    </source>
</reference>
<dbReference type="PANTHER" id="PTHR30572">
    <property type="entry name" value="MEMBRANE COMPONENT OF TRANSPORTER-RELATED"/>
    <property type="match status" value="1"/>
</dbReference>
<evidence type="ECO:0000256" key="5">
    <source>
        <dbReference type="ARBA" id="ARBA00023136"/>
    </source>
</evidence>
<gene>
    <name evidence="10" type="ORF">WL1483_1014</name>
</gene>
<dbReference type="Proteomes" id="UP000058114">
    <property type="component" value="Chromosome"/>
</dbReference>
<evidence type="ECO:0000256" key="4">
    <source>
        <dbReference type="ARBA" id="ARBA00022989"/>
    </source>
</evidence>
<feature type="transmembrane region" description="Helical" evidence="7">
    <location>
        <begin position="323"/>
        <end position="347"/>
    </location>
</feature>
<dbReference type="KEGG" id="asr:WL1483_1014"/>
<keyword evidence="3 7" id="KW-0812">Transmembrane</keyword>
<dbReference type="PANTHER" id="PTHR30572:SF4">
    <property type="entry name" value="ABC TRANSPORTER PERMEASE YTRF"/>
    <property type="match status" value="1"/>
</dbReference>
<comment type="subcellular location">
    <subcellularLocation>
        <location evidence="1">Cell membrane</location>
        <topology evidence="1">Multi-pass membrane protein</topology>
    </subcellularLocation>
</comment>
<comment type="similarity">
    <text evidence="6">Belongs to the ABC-4 integral membrane protein family.</text>
</comment>
<dbReference type="Pfam" id="PF02687">
    <property type="entry name" value="FtsX"/>
    <property type="match status" value="1"/>
</dbReference>
<evidence type="ECO:0000259" key="8">
    <source>
        <dbReference type="Pfam" id="PF02687"/>
    </source>
</evidence>
<dbReference type="GO" id="GO:0022857">
    <property type="term" value="F:transmembrane transporter activity"/>
    <property type="evidence" value="ECO:0007669"/>
    <property type="project" value="TreeGrafter"/>
</dbReference>
<evidence type="ECO:0000313" key="10">
    <source>
        <dbReference type="EMBL" id="ALP40433.1"/>
    </source>
</evidence>
<dbReference type="AlphaFoldDB" id="A0A0S2SFF4"/>